<evidence type="ECO:0008006" key="3">
    <source>
        <dbReference type="Google" id="ProtNLM"/>
    </source>
</evidence>
<gene>
    <name evidence="1" type="ORF">P5G46_08500</name>
</gene>
<dbReference type="SUPFAM" id="SSF53300">
    <property type="entry name" value="vWA-like"/>
    <property type="match status" value="1"/>
</dbReference>
<dbReference type="Gene3D" id="3.40.50.410">
    <property type="entry name" value="von Willebrand factor, type A domain"/>
    <property type="match status" value="1"/>
</dbReference>
<evidence type="ECO:0000313" key="1">
    <source>
        <dbReference type="EMBL" id="MFM2720543.1"/>
    </source>
</evidence>
<dbReference type="RefSeq" id="WP_239278140.1">
    <property type="nucleotide sequence ID" value="NZ_JAROCE010000002.1"/>
</dbReference>
<evidence type="ECO:0000313" key="2">
    <source>
        <dbReference type="Proteomes" id="UP001630303"/>
    </source>
</evidence>
<reference evidence="1 2" key="1">
    <citation type="submission" date="2023-03" db="EMBL/GenBank/DDBJ databases">
        <title>MT1 and MT2 Draft Genomes of Novel Species.</title>
        <authorList>
            <person name="Venkateswaran K."/>
        </authorList>
    </citation>
    <scope>NUCLEOTIDE SEQUENCE [LARGE SCALE GENOMIC DNA]</scope>
    <source>
        <strain evidence="1 2">IF8SW-P5</strain>
    </source>
</reference>
<dbReference type="InterPro" id="IPR036465">
    <property type="entry name" value="vWFA_dom_sf"/>
</dbReference>
<keyword evidence="2" id="KW-1185">Reference proteome</keyword>
<sequence>MSTTTDYAPPVDAPVSAVVPVCLLGDTSSSMAAGPGPVSPIAALNAGLSSLISTLQIHPEAADTAVVEIIEFSSTASVVMPYTHVDAAATPPVLSANGSTGYGEAFALARRGLEALVAAHRSTLVYRPTVYMITDGGPTDTGWESELDTLCSLPFAPNICVFGVAGADEAVLRRIARRDRGMVWLADEGTDPAQAFAALFPALVRTVLNSASAAAAGAPVPAPIPTNVPGMTQLDVVSGAQ</sequence>
<proteinExistence type="predicted"/>
<organism evidence="1 2">
    <name type="scientific">Microbacterium mcarthurae</name>
    <dbReference type="NCBI Taxonomy" id="3035918"/>
    <lineage>
        <taxon>Bacteria</taxon>
        <taxon>Bacillati</taxon>
        <taxon>Actinomycetota</taxon>
        <taxon>Actinomycetes</taxon>
        <taxon>Micrococcales</taxon>
        <taxon>Microbacteriaceae</taxon>
        <taxon>Microbacterium</taxon>
    </lineage>
</organism>
<accession>A0ABW9GFP5</accession>
<dbReference type="EMBL" id="JAROCE010000002">
    <property type="protein sequence ID" value="MFM2720543.1"/>
    <property type="molecule type" value="Genomic_DNA"/>
</dbReference>
<dbReference type="Proteomes" id="UP001630303">
    <property type="component" value="Unassembled WGS sequence"/>
</dbReference>
<protein>
    <recommendedName>
        <fullName evidence="3">VWFA domain-containing protein</fullName>
    </recommendedName>
</protein>
<comment type="caution">
    <text evidence="1">The sequence shown here is derived from an EMBL/GenBank/DDBJ whole genome shotgun (WGS) entry which is preliminary data.</text>
</comment>
<name>A0ABW9GFP5_9MICO</name>